<evidence type="ECO:0000313" key="1">
    <source>
        <dbReference type="EMBL" id="NIK59847.1"/>
    </source>
</evidence>
<gene>
    <name evidence="1" type="ORF">BJY22_005564</name>
</gene>
<name>A0A7X5VET7_9ACTN</name>
<organism evidence="1 2">
    <name type="scientific">Kribbella shirazensis</name>
    <dbReference type="NCBI Taxonomy" id="1105143"/>
    <lineage>
        <taxon>Bacteria</taxon>
        <taxon>Bacillati</taxon>
        <taxon>Actinomycetota</taxon>
        <taxon>Actinomycetes</taxon>
        <taxon>Propionibacteriales</taxon>
        <taxon>Kribbellaceae</taxon>
        <taxon>Kribbella</taxon>
    </lineage>
</organism>
<dbReference type="EMBL" id="JAASRO010000001">
    <property type="protein sequence ID" value="NIK59847.1"/>
    <property type="molecule type" value="Genomic_DNA"/>
</dbReference>
<evidence type="ECO:0000313" key="2">
    <source>
        <dbReference type="Proteomes" id="UP000555407"/>
    </source>
</evidence>
<dbReference type="Proteomes" id="UP000555407">
    <property type="component" value="Unassembled WGS sequence"/>
</dbReference>
<proteinExistence type="predicted"/>
<comment type="caution">
    <text evidence="1">The sequence shown here is derived from an EMBL/GenBank/DDBJ whole genome shotgun (WGS) entry which is preliminary data.</text>
</comment>
<dbReference type="AlphaFoldDB" id="A0A7X5VET7"/>
<reference evidence="1 2" key="1">
    <citation type="submission" date="2020-03" db="EMBL/GenBank/DDBJ databases">
        <title>Sequencing the genomes of 1000 actinobacteria strains.</title>
        <authorList>
            <person name="Klenk H.-P."/>
        </authorList>
    </citation>
    <scope>NUCLEOTIDE SEQUENCE [LARGE SCALE GENOMIC DNA]</scope>
    <source>
        <strain evidence="1 2">DSM 45490</strain>
    </source>
</reference>
<protein>
    <submittedName>
        <fullName evidence="1">Uncharacterized protein</fullName>
    </submittedName>
</protein>
<keyword evidence="2" id="KW-1185">Reference proteome</keyword>
<accession>A0A7X5VET7</accession>
<sequence length="33" mass="3366">MISVVPASSLSHCTAVVGLRALVSPKMTPERAG</sequence>